<feature type="domain" description="Terpene synthase metal-binding" evidence="2">
    <location>
        <begin position="2"/>
        <end position="95"/>
    </location>
</feature>
<reference evidence="3" key="1">
    <citation type="submission" date="2015-04" db="UniProtKB">
        <authorList>
            <consortium name="EnsemblPlants"/>
        </authorList>
    </citation>
    <scope>IDENTIFICATION</scope>
</reference>
<keyword evidence="4" id="KW-1185">Reference proteome</keyword>
<dbReference type="GO" id="GO:0010333">
    <property type="term" value="F:terpene synthase activity"/>
    <property type="evidence" value="ECO:0007669"/>
    <property type="project" value="InterPro"/>
</dbReference>
<dbReference type="Proteomes" id="UP000008021">
    <property type="component" value="Chromosome 4"/>
</dbReference>
<dbReference type="AlphaFoldDB" id="A0A0E0DCP1"/>
<dbReference type="Gene3D" id="1.10.600.10">
    <property type="entry name" value="Farnesyl Diphosphate Synthase"/>
    <property type="match status" value="1"/>
</dbReference>
<keyword evidence="1" id="KW-0479">Metal-binding</keyword>
<evidence type="ECO:0000313" key="3">
    <source>
        <dbReference type="EnsemblPlants" id="OMERI04G07520.1"/>
    </source>
</evidence>
<dbReference type="GO" id="GO:0016114">
    <property type="term" value="P:terpenoid biosynthetic process"/>
    <property type="evidence" value="ECO:0007669"/>
    <property type="project" value="InterPro"/>
</dbReference>
<dbReference type="EnsemblPlants" id="OMERI04G07520.1">
    <property type="protein sequence ID" value="OMERI04G07520.1"/>
    <property type="gene ID" value="OMERI04G07520"/>
</dbReference>
<dbReference type="Gramene" id="OMERI04G07520.1">
    <property type="protein sequence ID" value="OMERI04G07520.1"/>
    <property type="gene ID" value="OMERI04G07520"/>
</dbReference>
<dbReference type="HOGENOM" id="CLU_2363287_0_0_1"/>
<dbReference type="InterPro" id="IPR005630">
    <property type="entry name" value="Terpene_synthase_metal-bd"/>
</dbReference>
<name>A0A0E0DCP1_9ORYZ</name>
<dbReference type="PANTHER" id="PTHR31225:SF92">
    <property type="entry name" value="OS04G0345400 PROTEIN"/>
    <property type="match status" value="1"/>
</dbReference>
<dbReference type="SUPFAM" id="SSF48576">
    <property type="entry name" value="Terpenoid synthases"/>
    <property type="match status" value="1"/>
</dbReference>
<evidence type="ECO:0000259" key="2">
    <source>
        <dbReference type="Pfam" id="PF03936"/>
    </source>
</evidence>
<protein>
    <recommendedName>
        <fullName evidence="2">Terpene synthase metal-binding domain-containing protein</fullName>
    </recommendedName>
</protein>
<sequence length="96" mass="11694">MIEAYAWSYMMFYEEDFAFTRMFVAKIIALDTVMDDTYDAHATIEEYRQLNTAIQRERVENPEYLKKFYNKLLINFAEFEHQVSDNEKYKVSYTKQ</sequence>
<dbReference type="Pfam" id="PF03936">
    <property type="entry name" value="Terpene_synth_C"/>
    <property type="match status" value="1"/>
</dbReference>
<accession>A0A0E0DCP1</accession>
<proteinExistence type="predicted"/>
<evidence type="ECO:0000313" key="4">
    <source>
        <dbReference type="Proteomes" id="UP000008021"/>
    </source>
</evidence>
<dbReference type="InterPro" id="IPR050148">
    <property type="entry name" value="Terpene_synthase-like"/>
</dbReference>
<dbReference type="PANTHER" id="PTHR31225">
    <property type="entry name" value="OS04G0344100 PROTEIN-RELATED"/>
    <property type="match status" value="1"/>
</dbReference>
<dbReference type="STRING" id="40149.A0A0E0DCP1"/>
<dbReference type="InterPro" id="IPR008949">
    <property type="entry name" value="Isoprenoid_synthase_dom_sf"/>
</dbReference>
<organism evidence="3">
    <name type="scientific">Oryza meridionalis</name>
    <dbReference type="NCBI Taxonomy" id="40149"/>
    <lineage>
        <taxon>Eukaryota</taxon>
        <taxon>Viridiplantae</taxon>
        <taxon>Streptophyta</taxon>
        <taxon>Embryophyta</taxon>
        <taxon>Tracheophyta</taxon>
        <taxon>Spermatophyta</taxon>
        <taxon>Magnoliopsida</taxon>
        <taxon>Liliopsida</taxon>
        <taxon>Poales</taxon>
        <taxon>Poaceae</taxon>
        <taxon>BOP clade</taxon>
        <taxon>Oryzoideae</taxon>
        <taxon>Oryzeae</taxon>
        <taxon>Oryzinae</taxon>
        <taxon>Oryza</taxon>
    </lineage>
</organism>
<reference evidence="3" key="2">
    <citation type="submission" date="2018-05" db="EMBL/GenBank/DDBJ databases">
        <title>OmerRS3 (Oryza meridionalis Reference Sequence Version 3).</title>
        <authorList>
            <person name="Zhang J."/>
            <person name="Kudrna D."/>
            <person name="Lee S."/>
            <person name="Talag J."/>
            <person name="Welchert J."/>
            <person name="Wing R.A."/>
        </authorList>
    </citation>
    <scope>NUCLEOTIDE SEQUENCE [LARGE SCALE GENOMIC DNA]</scope>
    <source>
        <strain evidence="3">cv. OR44</strain>
    </source>
</reference>
<evidence type="ECO:0000256" key="1">
    <source>
        <dbReference type="ARBA" id="ARBA00022723"/>
    </source>
</evidence>
<dbReference type="GO" id="GO:0000287">
    <property type="term" value="F:magnesium ion binding"/>
    <property type="evidence" value="ECO:0007669"/>
    <property type="project" value="InterPro"/>
</dbReference>